<accession>A0A7W5E0L1</accession>
<organism evidence="4 5">
    <name type="scientific">Aporhodopirellula rubra</name>
    <dbReference type="NCBI Taxonomy" id="980271"/>
    <lineage>
        <taxon>Bacteria</taxon>
        <taxon>Pseudomonadati</taxon>
        <taxon>Planctomycetota</taxon>
        <taxon>Planctomycetia</taxon>
        <taxon>Pirellulales</taxon>
        <taxon>Pirellulaceae</taxon>
        <taxon>Aporhodopirellula</taxon>
    </lineage>
</organism>
<dbReference type="PROSITE" id="PS50293">
    <property type="entry name" value="TPR_REGION"/>
    <property type="match status" value="1"/>
</dbReference>
<keyword evidence="1" id="KW-0802">TPR repeat</keyword>
<feature type="region of interest" description="Disordered" evidence="2">
    <location>
        <begin position="1099"/>
        <end position="1119"/>
    </location>
</feature>
<dbReference type="EMBL" id="JACHXU010000011">
    <property type="protein sequence ID" value="MBB3207642.1"/>
    <property type="molecule type" value="Genomic_DNA"/>
</dbReference>
<dbReference type="PANTHER" id="PTHR12558">
    <property type="entry name" value="CELL DIVISION CYCLE 16,23,27"/>
    <property type="match status" value="1"/>
</dbReference>
<reference evidence="4 5" key="1">
    <citation type="submission" date="2020-08" db="EMBL/GenBank/DDBJ databases">
        <title>Genomic Encyclopedia of Type Strains, Phase III (KMG-III): the genomes of soil and plant-associated and newly described type strains.</title>
        <authorList>
            <person name="Whitman W."/>
        </authorList>
    </citation>
    <scope>NUCLEOTIDE SEQUENCE [LARGE SCALE GENOMIC DNA]</scope>
    <source>
        <strain evidence="4 5">CECT 8075</strain>
    </source>
</reference>
<dbReference type="PANTHER" id="PTHR12558:SF13">
    <property type="entry name" value="CELL DIVISION CYCLE PROTEIN 27 HOMOLOG"/>
    <property type="match status" value="1"/>
</dbReference>
<dbReference type="Pfam" id="PF13176">
    <property type="entry name" value="TPR_7"/>
    <property type="match status" value="1"/>
</dbReference>
<dbReference type="RefSeq" id="WP_184305948.1">
    <property type="nucleotide sequence ID" value="NZ_JACHXU010000011.1"/>
</dbReference>
<dbReference type="AlphaFoldDB" id="A0A7W5E0L1"/>
<dbReference type="InterPro" id="IPR011990">
    <property type="entry name" value="TPR-like_helical_dom_sf"/>
</dbReference>
<protein>
    <submittedName>
        <fullName evidence="4">Tetratricopeptide (TPR) repeat protein</fullName>
    </submittedName>
</protein>
<dbReference type="SUPFAM" id="SSF48452">
    <property type="entry name" value="TPR-like"/>
    <property type="match status" value="3"/>
</dbReference>
<name>A0A7W5E0L1_9BACT</name>
<evidence type="ECO:0000256" key="1">
    <source>
        <dbReference type="PROSITE-ProRule" id="PRU00339"/>
    </source>
</evidence>
<dbReference type="Pfam" id="PF17128">
    <property type="entry name" value="DUF5107"/>
    <property type="match status" value="1"/>
</dbReference>
<comment type="caution">
    <text evidence="4">The sequence shown here is derived from an EMBL/GenBank/DDBJ whole genome shotgun (WGS) entry which is preliminary data.</text>
</comment>
<dbReference type="PROSITE" id="PS50005">
    <property type="entry name" value="TPR"/>
    <property type="match status" value="1"/>
</dbReference>
<dbReference type="Proteomes" id="UP000536179">
    <property type="component" value="Unassembled WGS sequence"/>
</dbReference>
<keyword evidence="5" id="KW-1185">Reference proteome</keyword>
<evidence type="ECO:0000313" key="5">
    <source>
        <dbReference type="Proteomes" id="UP000536179"/>
    </source>
</evidence>
<evidence type="ECO:0000259" key="3">
    <source>
        <dbReference type="Pfam" id="PF17128"/>
    </source>
</evidence>
<dbReference type="Pfam" id="PF13174">
    <property type="entry name" value="TPR_6"/>
    <property type="match status" value="1"/>
</dbReference>
<dbReference type="Pfam" id="PF13181">
    <property type="entry name" value="TPR_8"/>
    <property type="match status" value="1"/>
</dbReference>
<proteinExistence type="predicted"/>
<sequence>MNTNYNARVWQEPVTIPTYGVGSPDPNPMFLDKRVYQGSSGAVYPFPVVDRIEDEKHDKEWQAVFLENEYLKVMVLPELGGRIQMALDKTNDYHFVYYNRVIKPALVGLAGPWISGGIEFNWPQHHRPNTYGPVDFHLETGDDGSATVWCHEIDRMHRTECRYGIRLYPDRAYIEINAHVANRTSLPQTFLWWANPAVAVDENHQSVFPPDVSAVLDHGKRDVSTFPIATGTYYKVDYSTGEDQIGDQRGTDISRYRNIPVPTSYMAHKSDYDFVGTYDHGRQAGLLHVCDHHVSPGKKQWTWGNGEFGQAWDRHLTDKDGPYIELMCGVYTDNQPDFTWLMPGEQKSFTQYFMPYKGVGLIGNATTDAAVGMDVVDSRADVRIYTTSRNENVRVSLTSGGTLIGEVKFNADPHQHFETSFDLSRPFAASELTVTVEDCEGRKLVSWTPPDGAVHEVPDAATAIDSPDELDSVESLFLAGQHIEQYRHATRRAMQYYDEGLRRDSGDIRLNNAKGKLLFRQGQFAKSIRYFERAIERMTRHNLNPYDGEPLYNLGLAKTMLSEHDAAYDAFYKATWNAAWASPAYFELARLATRQGKRDEAEQFCKRCLASNVNHSQASHLLVYLSRGTQNQSELVDREVTRNPFNFGVLFEQAIVRNDYTEYEAVLRDDPNTVIEIAIDYAAFGDFDTASKVLAHLIANVDRVPAMIHYYLAYYQQMLGLDDEAGMQRKSARLAGEKDVYFANKLEDIAVLRSAMACSEGDFVAAYQLGNLWYDRRQYDEAIECWEESIKLNPNFPTVWRNLSLAYFNQRSDGNRAWSAMEKAFELNRKDPRVLFELDQLALSLVHHPNRRLQRLQENRDLVDARDDLYLQLCTLHNLLGEHAIALDLLLAREFRPWEGGEGKVPAQYVVARVQLAQQALEKGDPAEAIEHLELALQWPRNLGEGKLVGAQENEIHYHLGCVYESLGDTANATRYFEAASEGLGEPTSAMYYNDQPPETIYYQGLAQAKLNNHAQAVDRFQRLVDYGKQHFDDDVTIDYFAVSLPLFLVFEADLIQNNQIHCRYMMALGALGLGRIEEAIEQFVAILERDPAHMGVALHRHRESDRSNKVQSSVVSHN</sequence>
<dbReference type="InterPro" id="IPR019734">
    <property type="entry name" value="TPR_rpt"/>
</dbReference>
<gene>
    <name evidence="4" type="ORF">FHS27_003467</name>
</gene>
<dbReference type="InterPro" id="IPR033396">
    <property type="entry name" value="DUF5107"/>
</dbReference>
<feature type="domain" description="DUF5107" evidence="3">
    <location>
        <begin position="42"/>
        <end position="352"/>
    </location>
</feature>
<feature type="repeat" description="TPR" evidence="1">
    <location>
        <begin position="763"/>
        <end position="796"/>
    </location>
</feature>
<feature type="compositionally biased region" description="Polar residues" evidence="2">
    <location>
        <begin position="1110"/>
        <end position="1119"/>
    </location>
</feature>
<dbReference type="SMART" id="SM00028">
    <property type="entry name" value="TPR"/>
    <property type="match status" value="7"/>
</dbReference>
<dbReference type="Gene3D" id="1.25.40.10">
    <property type="entry name" value="Tetratricopeptide repeat domain"/>
    <property type="match status" value="3"/>
</dbReference>
<dbReference type="Pfam" id="PF13414">
    <property type="entry name" value="TPR_11"/>
    <property type="match status" value="1"/>
</dbReference>
<evidence type="ECO:0000313" key="4">
    <source>
        <dbReference type="EMBL" id="MBB3207642.1"/>
    </source>
</evidence>
<evidence type="ECO:0000256" key="2">
    <source>
        <dbReference type="SAM" id="MobiDB-lite"/>
    </source>
</evidence>
<dbReference type="Pfam" id="PF13432">
    <property type="entry name" value="TPR_16"/>
    <property type="match status" value="1"/>
</dbReference>